<dbReference type="InterPro" id="IPR000719">
    <property type="entry name" value="Prot_kinase_dom"/>
</dbReference>
<dbReference type="OrthoDB" id="1903759at2759"/>
<organism evidence="12 13">
    <name type="scientific">Corchorus olitorius</name>
    <dbReference type="NCBI Taxonomy" id="93759"/>
    <lineage>
        <taxon>Eukaryota</taxon>
        <taxon>Viridiplantae</taxon>
        <taxon>Streptophyta</taxon>
        <taxon>Embryophyta</taxon>
        <taxon>Tracheophyta</taxon>
        <taxon>Spermatophyta</taxon>
        <taxon>Magnoliopsida</taxon>
        <taxon>eudicotyledons</taxon>
        <taxon>Gunneridae</taxon>
        <taxon>Pentapetalae</taxon>
        <taxon>rosids</taxon>
        <taxon>malvids</taxon>
        <taxon>Malvales</taxon>
        <taxon>Malvaceae</taxon>
        <taxon>Grewioideae</taxon>
        <taxon>Apeibeae</taxon>
        <taxon>Corchorus</taxon>
    </lineage>
</organism>
<keyword evidence="3" id="KW-0808">Transferase</keyword>
<dbReference type="InterPro" id="IPR045272">
    <property type="entry name" value="ANXUR1/2-like"/>
</dbReference>
<evidence type="ECO:0000256" key="4">
    <source>
        <dbReference type="ARBA" id="ARBA00022692"/>
    </source>
</evidence>
<evidence type="ECO:0000256" key="10">
    <source>
        <dbReference type="ARBA" id="ARBA00023180"/>
    </source>
</evidence>
<gene>
    <name evidence="12" type="ORF">COLO4_27832</name>
</gene>
<dbReference type="AlphaFoldDB" id="A0A1R3HNW3"/>
<protein>
    <recommendedName>
        <fullName evidence="11">Protein kinase domain-containing protein</fullName>
    </recommendedName>
</protein>
<comment type="caution">
    <text evidence="12">The sequence shown here is derived from an EMBL/GenBank/DDBJ whole genome shotgun (WGS) entry which is preliminary data.</text>
</comment>
<dbReference type="GO" id="GO:0004714">
    <property type="term" value="F:transmembrane receptor protein tyrosine kinase activity"/>
    <property type="evidence" value="ECO:0007669"/>
    <property type="project" value="InterPro"/>
</dbReference>
<keyword evidence="2" id="KW-0723">Serine/threonine-protein kinase</keyword>
<dbReference type="InterPro" id="IPR001245">
    <property type="entry name" value="Ser-Thr/Tyr_kinase_cat_dom"/>
</dbReference>
<proteinExistence type="predicted"/>
<keyword evidence="7" id="KW-0067">ATP-binding</keyword>
<sequence>MALWLQQNLSDSLAYVPLENVALNCGSSAEQSLFDGRNWSTDVGSQYAASNLDSNSTVSVASKGTAIPAVPYTTGRLFYSKFSYNFNVTPGPKFIRLYFYSDSYLGLDASEAFLTVTAGRYTLLRNFSSYLTSKYLNEDYFFKEFIVHVENQTLELTFSPSSNSPNAYGFVNGIEVVSMPLHLYTRGDDVPIPFVGFLPNMLTVDNNSALEMVYRANVGGQTIPPDQDTGMFRTWNADESYIFGAAYGQIDFDNTLSVQYPKTAPAYTAPGDVYRTARSMAERQADVMVWSKGHGVPVYRDYVVMIPQQAVSKQDLWLELHPNIRVKPEYYDAILNGVEIFKVSDYFGNLAGLNPPLDEANALPSPSASEKSKKGLQKQIIKYSLDTAVAIKRGMKATSEGSLSEEIKVLSQIRHNNVISLLGYCKEDLEIILVYEYTDNGPLSDHLFSIDPRKKPLTWNQRLEICVGVARGLHHLHTGEKRPILHCEISTSNILLDKSWRAKISNFESITTSYDSNGSDVNGGFSSLDSDCCSKNDMESDMYLFGLVMLEVLTGRPAPINLKAEDDENGDSYDDNESLIPSVSYCLDKGDAVDIHLRGKVPSESILNFKKITKQCLAKIKVKPPTLTEVLNNLEQLVVREDSDSNASPKGLYYPQSNSDLMFGVEFSENMMSCGR</sequence>
<keyword evidence="6" id="KW-0547">Nucleotide-binding</keyword>
<dbReference type="Proteomes" id="UP000187203">
    <property type="component" value="Unassembled WGS sequence"/>
</dbReference>
<keyword evidence="9" id="KW-0472">Membrane</keyword>
<feature type="domain" description="Protein kinase" evidence="11">
    <location>
        <begin position="366"/>
        <end position="638"/>
    </location>
</feature>
<reference evidence="13" key="1">
    <citation type="submission" date="2013-09" db="EMBL/GenBank/DDBJ databases">
        <title>Corchorus olitorius genome sequencing.</title>
        <authorList>
            <person name="Alam M."/>
            <person name="Haque M.S."/>
            <person name="Islam M.S."/>
            <person name="Emdad E.M."/>
            <person name="Islam M.M."/>
            <person name="Ahmed B."/>
            <person name="Halim A."/>
            <person name="Hossen Q.M.M."/>
            <person name="Hossain M.Z."/>
            <person name="Ahmed R."/>
            <person name="Khan M.M."/>
            <person name="Islam R."/>
            <person name="Rashid M.M."/>
            <person name="Khan S.A."/>
            <person name="Rahman M.S."/>
            <person name="Alam M."/>
            <person name="Yahiya A.S."/>
            <person name="Khan M.S."/>
            <person name="Azam M.S."/>
            <person name="Haque T."/>
            <person name="Lashkar M.Z.H."/>
            <person name="Akhand A.I."/>
            <person name="Morshed G."/>
            <person name="Roy S."/>
            <person name="Uddin K.S."/>
            <person name="Rabeya T."/>
            <person name="Hossain A.S."/>
            <person name="Chowdhury A."/>
            <person name="Snigdha A.R."/>
            <person name="Mortoza M.S."/>
            <person name="Matin S.A."/>
            <person name="Hoque S.M.E."/>
            <person name="Islam M.K."/>
            <person name="Roy D.K."/>
            <person name="Haider R."/>
            <person name="Moosa M.M."/>
            <person name="Elias S.M."/>
            <person name="Hasan A.M."/>
            <person name="Jahan S."/>
            <person name="Shafiuddin M."/>
            <person name="Mahmood N."/>
            <person name="Shommy N.S."/>
        </authorList>
    </citation>
    <scope>NUCLEOTIDE SEQUENCE [LARGE SCALE GENOMIC DNA]</scope>
    <source>
        <strain evidence="13">cv. O-4</strain>
    </source>
</reference>
<keyword evidence="13" id="KW-1185">Reference proteome</keyword>
<keyword evidence="5" id="KW-0732">Signal</keyword>
<dbReference type="GO" id="GO:0005524">
    <property type="term" value="F:ATP binding"/>
    <property type="evidence" value="ECO:0007669"/>
    <property type="project" value="UniProtKB-KW"/>
</dbReference>
<dbReference type="PANTHER" id="PTHR34590">
    <property type="entry name" value="OS03G0124300 PROTEIN-RELATED"/>
    <property type="match status" value="1"/>
</dbReference>
<evidence type="ECO:0000256" key="6">
    <source>
        <dbReference type="ARBA" id="ARBA00022741"/>
    </source>
</evidence>
<dbReference type="PANTHER" id="PTHR34590:SF5">
    <property type="entry name" value="OS04G0586500 PROTEIN"/>
    <property type="match status" value="1"/>
</dbReference>
<dbReference type="STRING" id="93759.A0A1R3HNW3"/>
<dbReference type="Gene3D" id="2.60.120.430">
    <property type="entry name" value="Galactose-binding lectin"/>
    <property type="match status" value="2"/>
</dbReference>
<dbReference type="Pfam" id="PF07714">
    <property type="entry name" value="PK_Tyr_Ser-Thr"/>
    <property type="match status" value="1"/>
</dbReference>
<evidence type="ECO:0000259" key="11">
    <source>
        <dbReference type="PROSITE" id="PS50011"/>
    </source>
</evidence>
<keyword evidence="8" id="KW-1133">Transmembrane helix</keyword>
<keyword evidence="4" id="KW-0812">Transmembrane</keyword>
<dbReference type="GO" id="GO:0004674">
    <property type="term" value="F:protein serine/threonine kinase activity"/>
    <property type="evidence" value="ECO:0007669"/>
    <property type="project" value="UniProtKB-KW"/>
</dbReference>
<dbReference type="Pfam" id="PF12819">
    <property type="entry name" value="Malectin_like"/>
    <property type="match status" value="1"/>
</dbReference>
<dbReference type="Gene3D" id="1.10.510.10">
    <property type="entry name" value="Transferase(Phosphotransferase) domain 1"/>
    <property type="match status" value="1"/>
</dbReference>
<evidence type="ECO:0000313" key="13">
    <source>
        <dbReference type="Proteomes" id="UP000187203"/>
    </source>
</evidence>
<dbReference type="InterPro" id="IPR024788">
    <property type="entry name" value="Malectin-like_Carb-bd_dom"/>
</dbReference>
<keyword evidence="10" id="KW-0325">Glycoprotein</keyword>
<evidence type="ECO:0000256" key="5">
    <source>
        <dbReference type="ARBA" id="ARBA00022729"/>
    </source>
</evidence>
<dbReference type="FunFam" id="2.60.120.430:FF:000003">
    <property type="entry name" value="FERONIA receptor-like kinase"/>
    <property type="match status" value="1"/>
</dbReference>
<evidence type="ECO:0000256" key="3">
    <source>
        <dbReference type="ARBA" id="ARBA00022679"/>
    </source>
</evidence>
<evidence type="ECO:0000256" key="8">
    <source>
        <dbReference type="ARBA" id="ARBA00022989"/>
    </source>
</evidence>
<dbReference type="InterPro" id="IPR011009">
    <property type="entry name" value="Kinase-like_dom_sf"/>
</dbReference>
<evidence type="ECO:0000256" key="7">
    <source>
        <dbReference type="ARBA" id="ARBA00022840"/>
    </source>
</evidence>
<dbReference type="SUPFAM" id="SSF56112">
    <property type="entry name" value="Protein kinase-like (PK-like)"/>
    <property type="match status" value="1"/>
</dbReference>
<dbReference type="PROSITE" id="PS50011">
    <property type="entry name" value="PROTEIN_KINASE_DOM"/>
    <property type="match status" value="1"/>
</dbReference>
<evidence type="ECO:0000256" key="2">
    <source>
        <dbReference type="ARBA" id="ARBA00022527"/>
    </source>
</evidence>
<dbReference type="GO" id="GO:0016020">
    <property type="term" value="C:membrane"/>
    <property type="evidence" value="ECO:0007669"/>
    <property type="project" value="UniProtKB-SubCell"/>
</dbReference>
<comment type="subcellular location">
    <subcellularLocation>
        <location evidence="1">Membrane</location>
        <topology evidence="1">Single-pass type I membrane protein</topology>
    </subcellularLocation>
</comment>
<dbReference type="Gene3D" id="3.30.200.20">
    <property type="entry name" value="Phosphorylase Kinase, domain 1"/>
    <property type="match status" value="1"/>
</dbReference>
<keyword evidence="2" id="KW-0418">Kinase</keyword>
<name>A0A1R3HNW3_9ROSI</name>
<dbReference type="EMBL" id="AWUE01019702">
    <property type="protein sequence ID" value="OMO72076.1"/>
    <property type="molecule type" value="Genomic_DNA"/>
</dbReference>
<evidence type="ECO:0000256" key="9">
    <source>
        <dbReference type="ARBA" id="ARBA00023136"/>
    </source>
</evidence>
<evidence type="ECO:0000313" key="12">
    <source>
        <dbReference type="EMBL" id="OMO72076.1"/>
    </source>
</evidence>
<accession>A0A1R3HNW3</accession>
<evidence type="ECO:0000256" key="1">
    <source>
        <dbReference type="ARBA" id="ARBA00004479"/>
    </source>
</evidence>